<dbReference type="RefSeq" id="WP_014547207.1">
    <property type="nucleotide sequence ID" value="NC_013410.1"/>
</dbReference>
<dbReference type="SUPFAM" id="SSF54736">
    <property type="entry name" value="ClpS-like"/>
    <property type="match status" value="1"/>
</dbReference>
<reference evidence="2 5" key="1">
    <citation type="submission" date="2009-10" db="EMBL/GenBank/DDBJ databases">
        <title>Complete sequence of Fibrobacter succinogenes subsp. succinogenes S85.</title>
        <authorList>
            <consortium name="US DOE Joint Genome Institute"/>
            <person name="Lucas S."/>
            <person name="Copeland A."/>
            <person name="Lapidus A."/>
            <person name="Glavina del Rio T."/>
            <person name="Tice H."/>
            <person name="Bruce D."/>
            <person name="Goodwin L."/>
            <person name="Pitluck S."/>
            <person name="Chertkov O."/>
            <person name="Detter J.C."/>
            <person name="Han C."/>
            <person name="Tapia R."/>
            <person name="Larimer F."/>
            <person name="Land M."/>
            <person name="Hauser L."/>
            <person name="Kyrpides N."/>
            <person name="Mikhailova N."/>
            <person name="Weimer P.J."/>
            <person name="Stevenson D.M."/>
            <person name="Boyum J."/>
            <person name="Brumm P.I."/>
            <person name="Mead D."/>
        </authorList>
    </citation>
    <scope>NUCLEOTIDE SEQUENCE [LARGE SCALE GENOMIC DNA]</scope>
    <source>
        <strain evidence="5">ATCC 19169 / S85</strain>
        <strain evidence="2">S85</strain>
    </source>
</reference>
<sequence>METSFYSWIRKGLGSQINEIDNLGETSDKTEIIDNEAKKRATVQLTTVVKARLLESGETSSNSESDSSDSEKSEMDFILNGIDESNKKDVLNAISSFAKVNLTKANEIVDSPNSFFRKTVSKTEAETFKNNLNKLGAKVVLVNVVTRTESKTIALSGPSDVISLDSKAIARVFPTPDFDAFPKDEYPYVEFWEPDFAWRFTPAKAAENGKKLRPWLALVVCESSKCSIEKTSWGTELVTFNVESDVEYKNVFPNPADVWCMAHAQSKKGEDAEFCRILGVKSNAMERNAEYRAFLIPVFEVGRLRGLRGPNYDENADQTERSLNNIAVQTSAWEISLDEQKKKHESPLTFPSYYSWNFRTGDLSFVEKVRSLVCNDAKKSGIDVDVTSLGEGLDYAVLAKKPTRNKINMPAALTTVKSAAESAFPNSSSDEKDVYDHLNSLLSKSPVFEENAKLVSNGSNSNVDSGDDPWITPPIYGGKHVLATSLDEKKNAKTPWLNQVNLDLHYRAAAGLGKKAVQRNQEELVNRAWKQIDAIKTLNAELNQKMLSTNVSDSVKYMNYSWAGKKDVAINTNDSANKMVVRMMKNLSLMKNTKFGKNKKEKGTSLADVMDAMKIPDAFASISFQNTTKKALKKDDDSSVLGLIADSQCYRNNGLPFANTFNVNNLSRFKDWLHPYLLKYLVVKTPLNMLFEWNENQSVLNCISVKALSYVFRYQDCINRVENRSSRVQLAWNGVQNYINTLYSGNSRPAEYFANKRLWEITTYGYTEESNPNFKSNYTSFLGGNVNVYALDSSVFKEMFYTNGTPTVAKFYGLNGKKSPVFFIDRDRAKNVSFYRLDGRGNLESISNVVNENFQNVGSILEIKKRQSGFSTVEQEALLCHATLFMPDYVYVKEAYLNNQCTADYTFSDMNDFYTKMAKKIGNQHSKLYDAWVELVKVTTAYVPKTDPIKSIQRDSDAYNKVESLKNGLRDDSAYARLKECADTYYKTFFASAELRKNYLEDCLASKYPIKAYPIFPEPAYYYLKDIADEFILPGVENLPDDSISMFKGNAAFVESYLCGMNTEMGRELLWREYPTDQRGSYFKKFWDSDTTIDDIKKENYFDINSIHRWKNALGENHVVSENGSKGDLLFFAIKGDLMKLYPDTQITLRKASCTYESNKSLKFSIMNGVSEENKGILKPVSQAFVREDVYVVGFRISFKDALGSFQANGSGNSGYMLVFEKASENMEFMVPENKEYDSAAGFAASSAIKTSIVGKHVLTLIGKN</sequence>
<name>C9RMF6_FIBSS</name>
<dbReference type="Gene3D" id="3.30.1390.10">
    <property type="match status" value="1"/>
</dbReference>
<dbReference type="OrthoDB" id="9816502at2"/>
<dbReference type="STRING" id="59374.FSU_3173"/>
<dbReference type="InterPro" id="IPR013823">
    <property type="entry name" value="Ribosomal_bL12_C"/>
</dbReference>
<reference evidence="3" key="3">
    <citation type="submission" date="2010-08" db="EMBL/GenBank/DDBJ databases">
        <authorList>
            <person name="Durkin A.S."/>
            <person name="Nelson K.E."/>
            <person name="Morrison M."/>
            <person name="Forsberg C.W."/>
            <person name="Wilson D.B."/>
            <person name="Russell J.B."/>
            <person name="Cann I.K.O."/>
            <person name="Mackie R.I."/>
            <person name="White B.A."/>
        </authorList>
    </citation>
    <scope>NUCLEOTIDE SEQUENCE</scope>
    <source>
        <strain evidence="3">S85</strain>
    </source>
</reference>
<keyword evidence="5" id="KW-1185">Reference proteome</keyword>
<evidence type="ECO:0000313" key="3">
    <source>
        <dbReference type="EMBL" id="ADL25545.1"/>
    </source>
</evidence>
<accession>C9RMF6</accession>
<dbReference type="KEGG" id="fsc:FSU_3173"/>
<dbReference type="KEGG" id="fsu:Fisuc_2604"/>
<protein>
    <recommendedName>
        <fullName evidence="1">Large ribosomal subunit protein bL12 C-terminal domain-containing protein</fullName>
    </recommendedName>
</protein>
<dbReference type="EMBL" id="CP001792">
    <property type="protein sequence ID" value="ACX76188.1"/>
    <property type="molecule type" value="Genomic_DNA"/>
</dbReference>
<dbReference type="EMBL" id="CP002158">
    <property type="protein sequence ID" value="ADL25545.1"/>
    <property type="molecule type" value="Genomic_DNA"/>
</dbReference>
<dbReference type="eggNOG" id="COG0222">
    <property type="taxonomic scope" value="Bacteria"/>
</dbReference>
<dbReference type="PATRIC" id="fig|59374.8.peg.3035"/>
<dbReference type="Proteomes" id="UP000000517">
    <property type="component" value="Chromosome"/>
</dbReference>
<gene>
    <name evidence="2" type="ordered locus">Fisuc_2604</name>
    <name evidence="3" type="ordered locus">FSU_3173</name>
</gene>
<proteinExistence type="predicted"/>
<evidence type="ECO:0000313" key="2">
    <source>
        <dbReference type="EMBL" id="ACX76188.1"/>
    </source>
</evidence>
<dbReference type="HOGENOM" id="CLU_010262_0_0_0"/>
<evidence type="ECO:0000259" key="1">
    <source>
        <dbReference type="Pfam" id="PF00542"/>
    </source>
</evidence>
<reference evidence="4" key="2">
    <citation type="submission" date="2010-08" db="EMBL/GenBank/DDBJ databases">
        <title>Complete sequence of Fibrobacter succinogenes subsp. succinogenes S85.</title>
        <authorList>
            <person name="Durkin A.S."/>
            <person name="Nelson K.E."/>
            <person name="Morrison M."/>
            <person name="Forsberg C.W."/>
            <person name="Wilson D.B."/>
            <person name="Russell J.B."/>
            <person name="Cann I.K.O."/>
            <person name="Mackie R.I."/>
            <person name="White B.A."/>
        </authorList>
    </citation>
    <scope>NUCLEOTIDE SEQUENCE [LARGE SCALE GENOMIC DNA]</scope>
    <source>
        <strain evidence="4">ATCC 19169 / S85</strain>
    </source>
</reference>
<feature type="domain" description="Large ribosomal subunit protein bL12 C-terminal" evidence="1">
    <location>
        <begin position="76"/>
        <end position="141"/>
    </location>
</feature>
<dbReference type="Pfam" id="PF00542">
    <property type="entry name" value="Ribosomal_L12"/>
    <property type="match status" value="1"/>
</dbReference>
<dbReference type="GO" id="GO:0006412">
    <property type="term" value="P:translation"/>
    <property type="evidence" value="ECO:0007669"/>
    <property type="project" value="InterPro"/>
</dbReference>
<organism evidence="3 4">
    <name type="scientific">Fibrobacter succinogenes (strain ATCC 19169 / S85)</name>
    <dbReference type="NCBI Taxonomy" id="59374"/>
    <lineage>
        <taxon>Bacteria</taxon>
        <taxon>Pseudomonadati</taxon>
        <taxon>Fibrobacterota</taxon>
        <taxon>Fibrobacteria</taxon>
        <taxon>Fibrobacterales</taxon>
        <taxon>Fibrobacteraceae</taxon>
        <taxon>Fibrobacter</taxon>
    </lineage>
</organism>
<evidence type="ECO:0000313" key="5">
    <source>
        <dbReference type="Proteomes" id="UP000001497"/>
    </source>
</evidence>
<dbReference type="InterPro" id="IPR014719">
    <property type="entry name" value="Ribosomal_bL12_C/ClpS-like"/>
</dbReference>
<dbReference type="AlphaFoldDB" id="C9RMF6"/>
<dbReference type="Proteomes" id="UP000001497">
    <property type="component" value="Chromosome"/>
</dbReference>
<dbReference type="GO" id="GO:0003735">
    <property type="term" value="F:structural constituent of ribosome"/>
    <property type="evidence" value="ECO:0007669"/>
    <property type="project" value="InterPro"/>
</dbReference>
<evidence type="ECO:0000313" key="4">
    <source>
        <dbReference type="Proteomes" id="UP000000517"/>
    </source>
</evidence>